<proteinExistence type="predicted"/>
<reference evidence="1" key="1">
    <citation type="submission" date="2019-08" db="EMBL/GenBank/DDBJ databases">
        <title>The genome of the North American firefly Photinus pyralis.</title>
        <authorList>
            <consortium name="Photinus pyralis genome working group"/>
            <person name="Fallon T.R."/>
            <person name="Sander Lower S.E."/>
            <person name="Weng J.-K."/>
        </authorList>
    </citation>
    <scope>NUCLEOTIDE SEQUENCE</scope>
    <source>
        <strain evidence="1">TRF0915ILg1</strain>
        <tissue evidence="1">Whole body</tissue>
    </source>
</reference>
<protein>
    <submittedName>
        <fullName evidence="1">Uncharacterized protein</fullName>
    </submittedName>
</protein>
<feature type="non-terminal residue" evidence="1">
    <location>
        <position position="1"/>
    </location>
</feature>
<evidence type="ECO:0000313" key="1">
    <source>
        <dbReference type="EMBL" id="KAF2889538.1"/>
    </source>
</evidence>
<gene>
    <name evidence="1" type="ORF">ILUMI_16635</name>
</gene>
<dbReference type="AlphaFoldDB" id="A0A8K0CLD9"/>
<sequence length="85" mass="10473">KTEFTVEEADKARKRWLDVSKEIDLWRHDIVYKKIKNIALVGKLKNRCEKEIKDEHEFLLKNEVQVLQRWKQYMQDLYRTNKKPV</sequence>
<evidence type="ECO:0000313" key="2">
    <source>
        <dbReference type="Proteomes" id="UP000801492"/>
    </source>
</evidence>
<dbReference type="EMBL" id="VTPC01065634">
    <property type="protein sequence ID" value="KAF2889538.1"/>
    <property type="molecule type" value="Genomic_DNA"/>
</dbReference>
<accession>A0A8K0CLD9</accession>
<comment type="caution">
    <text evidence="1">The sequence shown here is derived from an EMBL/GenBank/DDBJ whole genome shotgun (WGS) entry which is preliminary data.</text>
</comment>
<keyword evidence="2" id="KW-1185">Reference proteome</keyword>
<name>A0A8K0CLD9_IGNLU</name>
<organism evidence="1 2">
    <name type="scientific">Ignelater luminosus</name>
    <name type="common">Cucubano</name>
    <name type="synonym">Pyrophorus luminosus</name>
    <dbReference type="NCBI Taxonomy" id="2038154"/>
    <lineage>
        <taxon>Eukaryota</taxon>
        <taxon>Metazoa</taxon>
        <taxon>Ecdysozoa</taxon>
        <taxon>Arthropoda</taxon>
        <taxon>Hexapoda</taxon>
        <taxon>Insecta</taxon>
        <taxon>Pterygota</taxon>
        <taxon>Neoptera</taxon>
        <taxon>Endopterygota</taxon>
        <taxon>Coleoptera</taxon>
        <taxon>Polyphaga</taxon>
        <taxon>Elateriformia</taxon>
        <taxon>Elateroidea</taxon>
        <taxon>Elateridae</taxon>
        <taxon>Agrypninae</taxon>
        <taxon>Pyrophorini</taxon>
        <taxon>Ignelater</taxon>
    </lineage>
</organism>
<dbReference type="Proteomes" id="UP000801492">
    <property type="component" value="Unassembled WGS sequence"/>
</dbReference>